<evidence type="ECO:0000313" key="2">
    <source>
        <dbReference type="Proteomes" id="UP000178367"/>
    </source>
</evidence>
<reference evidence="1 2" key="1">
    <citation type="journal article" date="2016" name="Nat. Commun.">
        <title>Thousands of microbial genomes shed light on interconnected biogeochemical processes in an aquifer system.</title>
        <authorList>
            <person name="Anantharaman K."/>
            <person name="Brown C.T."/>
            <person name="Hug L.A."/>
            <person name="Sharon I."/>
            <person name="Castelle C.J."/>
            <person name="Probst A.J."/>
            <person name="Thomas B.C."/>
            <person name="Singh A."/>
            <person name="Wilkins M.J."/>
            <person name="Karaoz U."/>
            <person name="Brodie E.L."/>
            <person name="Williams K.H."/>
            <person name="Hubbard S.S."/>
            <person name="Banfield J.F."/>
        </authorList>
    </citation>
    <scope>NUCLEOTIDE SEQUENCE [LARGE SCALE GENOMIC DNA]</scope>
</reference>
<accession>A0A1F5SMA1</accession>
<comment type="caution">
    <text evidence="1">The sequence shown here is derived from an EMBL/GenBank/DDBJ whole genome shotgun (WGS) entry which is preliminary data.</text>
</comment>
<evidence type="ECO:0000313" key="1">
    <source>
        <dbReference type="EMBL" id="OGF27573.1"/>
    </source>
</evidence>
<dbReference type="EMBL" id="MFGB01000007">
    <property type="protein sequence ID" value="OGF27573.1"/>
    <property type="molecule type" value="Genomic_DNA"/>
</dbReference>
<dbReference type="AlphaFoldDB" id="A0A1F5SMA1"/>
<dbReference type="Proteomes" id="UP000178367">
    <property type="component" value="Unassembled WGS sequence"/>
</dbReference>
<proteinExistence type="predicted"/>
<dbReference type="STRING" id="1797994.A2227_01880"/>
<sequence>MATLRTFTLLGDDPLGPAECAQGRYCVLVEAENEEAVAEYLGGRFSKSLSAIFLPQSLFKPFLPGILKFEKDRFCVYLKSGLFERGVRIQMPEKIRLKA</sequence>
<name>A0A1F5SMA1_9BACT</name>
<protein>
    <submittedName>
        <fullName evidence="1">Uncharacterized protein</fullName>
    </submittedName>
</protein>
<organism evidence="1 2">
    <name type="scientific">Candidatus Falkowbacteria bacterium RIFOXYA2_FULL_47_19</name>
    <dbReference type="NCBI Taxonomy" id="1797994"/>
    <lineage>
        <taxon>Bacteria</taxon>
        <taxon>Candidatus Falkowiibacteriota</taxon>
    </lineage>
</organism>
<gene>
    <name evidence="1" type="ORF">A2227_01880</name>
</gene>